<keyword evidence="2" id="KW-0732">Signal</keyword>
<dbReference type="AlphaFoldDB" id="A0A6I4P0J3"/>
<feature type="chain" id="PRO_5039610117" evidence="2">
    <location>
        <begin position="20"/>
        <end position="206"/>
    </location>
</feature>
<gene>
    <name evidence="4" type="ORF">GB864_16040</name>
</gene>
<evidence type="ECO:0000259" key="3">
    <source>
        <dbReference type="Pfam" id="PF02557"/>
    </source>
</evidence>
<dbReference type="SUPFAM" id="SSF55166">
    <property type="entry name" value="Hedgehog/DD-peptidase"/>
    <property type="match status" value="1"/>
</dbReference>
<dbReference type="EMBL" id="WSTA01000097">
    <property type="protein sequence ID" value="MWC00057.1"/>
    <property type="molecule type" value="Genomic_DNA"/>
</dbReference>
<feature type="domain" description="D-alanyl-D-alanine carboxypeptidase-like core" evidence="3">
    <location>
        <begin position="80"/>
        <end position="162"/>
    </location>
</feature>
<dbReference type="Proteomes" id="UP000438182">
    <property type="component" value="Unassembled WGS sequence"/>
</dbReference>
<evidence type="ECO:0000256" key="2">
    <source>
        <dbReference type="SAM" id="SignalP"/>
    </source>
</evidence>
<evidence type="ECO:0000313" key="4">
    <source>
        <dbReference type="EMBL" id="MWC00057.1"/>
    </source>
</evidence>
<dbReference type="InterPro" id="IPR003709">
    <property type="entry name" value="VanY-like_core_dom"/>
</dbReference>
<feature type="region of interest" description="Disordered" evidence="1">
    <location>
        <begin position="30"/>
        <end position="62"/>
    </location>
</feature>
<keyword evidence="5" id="KW-1185">Reference proteome</keyword>
<comment type="caution">
    <text evidence="4">The sequence shown here is derived from an EMBL/GenBank/DDBJ whole genome shotgun (WGS) entry which is preliminary data.</text>
</comment>
<name>A0A6I4P0J3_9MICO</name>
<dbReference type="InterPro" id="IPR009045">
    <property type="entry name" value="Zn_M74/Hedgehog-like"/>
</dbReference>
<evidence type="ECO:0000256" key="1">
    <source>
        <dbReference type="SAM" id="MobiDB-lite"/>
    </source>
</evidence>
<dbReference type="Pfam" id="PF02557">
    <property type="entry name" value="VanY"/>
    <property type="match status" value="1"/>
</dbReference>
<protein>
    <submittedName>
        <fullName evidence="4">Peptidase M15</fullName>
    </submittedName>
</protein>
<accession>A0A6I4P0J3</accession>
<feature type="signal peptide" evidence="2">
    <location>
        <begin position="1"/>
        <end position="19"/>
    </location>
</feature>
<organism evidence="4 5">
    <name type="scientific">Agromyces seonyuensis</name>
    <dbReference type="NCBI Taxonomy" id="2662446"/>
    <lineage>
        <taxon>Bacteria</taxon>
        <taxon>Bacillati</taxon>
        <taxon>Actinomycetota</taxon>
        <taxon>Actinomycetes</taxon>
        <taxon>Micrococcales</taxon>
        <taxon>Microbacteriaceae</taxon>
        <taxon>Agromyces</taxon>
    </lineage>
</organism>
<sequence>MLAVVVLAASAVAVALAVAATRDGGATALPAPIDAPSSADASGPDAPPLQPETDAADPAAADGVVPDGTDIFADVPALANLDPALLDALRRAASDAAGDGVVFELNSGWRSGAYQERLLADAVAEYGSAAEAARWVATAETSPHVRGEAVDLGTAASAWLAEHGADSGLCSVYANEPWHFELRPDAARTGCPVPYADPTADPRMRG</sequence>
<dbReference type="Gene3D" id="3.30.1380.10">
    <property type="match status" value="1"/>
</dbReference>
<dbReference type="CDD" id="cd14846">
    <property type="entry name" value="Peptidase_M15_like"/>
    <property type="match status" value="1"/>
</dbReference>
<proteinExistence type="predicted"/>
<feature type="compositionally biased region" description="Low complexity" evidence="1">
    <location>
        <begin position="30"/>
        <end position="44"/>
    </location>
</feature>
<dbReference type="GO" id="GO:0006508">
    <property type="term" value="P:proteolysis"/>
    <property type="evidence" value="ECO:0007669"/>
    <property type="project" value="InterPro"/>
</dbReference>
<reference evidence="4 5" key="1">
    <citation type="submission" date="2019-12" db="EMBL/GenBank/DDBJ databases">
        <authorList>
            <person name="Kim Y.S."/>
        </authorList>
    </citation>
    <scope>NUCLEOTIDE SEQUENCE [LARGE SCALE GENOMIC DNA]</scope>
    <source>
        <strain evidence="4 5">MMS17-SY077</strain>
    </source>
</reference>
<dbReference type="GO" id="GO:0008233">
    <property type="term" value="F:peptidase activity"/>
    <property type="evidence" value="ECO:0007669"/>
    <property type="project" value="InterPro"/>
</dbReference>
<evidence type="ECO:0000313" key="5">
    <source>
        <dbReference type="Proteomes" id="UP000438182"/>
    </source>
</evidence>